<proteinExistence type="predicted"/>
<sequence>MKKAFTLVELLIVIAILGILGVGLLIALDPLEQTRRASDTTVQQSGIEVKDAINRYFASKLVFPWCDPLSAAGTCSYEGTSCFDDEAPQGNFGDGGSCAGFVINQLLTTGELKNTPPSKIAEVLNLYTRSSGTEFTVTFNPVSKAFDSDLKTLYIDQACTAPAINDPPSCNTSGNDCYYCLK</sequence>
<dbReference type="InterPro" id="IPR012902">
    <property type="entry name" value="N_methyl_site"/>
</dbReference>
<evidence type="ECO:0000256" key="1">
    <source>
        <dbReference type="SAM" id="Phobius"/>
    </source>
</evidence>
<comment type="caution">
    <text evidence="2">The sequence shown here is derived from an EMBL/GenBank/DDBJ whole genome shotgun (WGS) entry which is preliminary data.</text>
</comment>
<dbReference type="AlphaFoldDB" id="A0A1F7IB50"/>
<protein>
    <recommendedName>
        <fullName evidence="4">Type II secretion system protein GspG C-terminal domain-containing protein</fullName>
    </recommendedName>
</protein>
<dbReference type="NCBIfam" id="TIGR02532">
    <property type="entry name" value="IV_pilin_GFxxxE"/>
    <property type="match status" value="1"/>
</dbReference>
<evidence type="ECO:0008006" key="4">
    <source>
        <dbReference type="Google" id="ProtNLM"/>
    </source>
</evidence>
<reference evidence="2 3" key="1">
    <citation type="journal article" date="2016" name="Nat. Commun.">
        <title>Thousands of microbial genomes shed light on interconnected biogeochemical processes in an aquifer system.</title>
        <authorList>
            <person name="Anantharaman K."/>
            <person name="Brown C.T."/>
            <person name="Hug L.A."/>
            <person name="Sharon I."/>
            <person name="Castelle C.J."/>
            <person name="Probst A.J."/>
            <person name="Thomas B.C."/>
            <person name="Singh A."/>
            <person name="Wilkins M.J."/>
            <person name="Karaoz U."/>
            <person name="Brodie E.L."/>
            <person name="Williams K.H."/>
            <person name="Hubbard S.S."/>
            <person name="Banfield J.F."/>
        </authorList>
    </citation>
    <scope>NUCLEOTIDE SEQUENCE [LARGE SCALE GENOMIC DNA]</scope>
</reference>
<evidence type="ECO:0000313" key="3">
    <source>
        <dbReference type="Proteomes" id="UP000177698"/>
    </source>
</evidence>
<accession>A0A1F7IB50</accession>
<organism evidence="2 3">
    <name type="scientific">Candidatus Roizmanbacteria bacterium RIFCSPLOWO2_01_FULL_37_12</name>
    <dbReference type="NCBI Taxonomy" id="1802056"/>
    <lineage>
        <taxon>Bacteria</taxon>
        <taxon>Candidatus Roizmaniibacteriota</taxon>
    </lineage>
</organism>
<dbReference type="EMBL" id="MGAG01000023">
    <property type="protein sequence ID" value="OGK40582.1"/>
    <property type="molecule type" value="Genomic_DNA"/>
</dbReference>
<dbReference type="InterPro" id="IPR045584">
    <property type="entry name" value="Pilin-like"/>
</dbReference>
<dbReference type="Proteomes" id="UP000177698">
    <property type="component" value="Unassembled WGS sequence"/>
</dbReference>
<dbReference type="Pfam" id="PF07963">
    <property type="entry name" value="N_methyl"/>
    <property type="match status" value="1"/>
</dbReference>
<dbReference type="Gene3D" id="3.30.700.10">
    <property type="entry name" value="Glycoprotein, Type 4 Pilin"/>
    <property type="match status" value="1"/>
</dbReference>
<keyword evidence="1" id="KW-0472">Membrane</keyword>
<name>A0A1F7IB50_9BACT</name>
<dbReference type="SUPFAM" id="SSF54523">
    <property type="entry name" value="Pili subunits"/>
    <property type="match status" value="1"/>
</dbReference>
<keyword evidence="1" id="KW-1133">Transmembrane helix</keyword>
<gene>
    <name evidence="2" type="ORF">A2954_00175</name>
</gene>
<feature type="transmembrane region" description="Helical" evidence="1">
    <location>
        <begin position="7"/>
        <end position="28"/>
    </location>
</feature>
<dbReference type="STRING" id="1802056.A2954_00175"/>
<evidence type="ECO:0000313" key="2">
    <source>
        <dbReference type="EMBL" id="OGK40582.1"/>
    </source>
</evidence>
<keyword evidence="1" id="KW-0812">Transmembrane</keyword>